<organism evidence="1">
    <name type="scientific">Ixodes ricinus</name>
    <name type="common">Common tick</name>
    <name type="synonym">Acarus ricinus</name>
    <dbReference type="NCBI Taxonomy" id="34613"/>
    <lineage>
        <taxon>Eukaryota</taxon>
        <taxon>Metazoa</taxon>
        <taxon>Ecdysozoa</taxon>
        <taxon>Arthropoda</taxon>
        <taxon>Chelicerata</taxon>
        <taxon>Arachnida</taxon>
        <taxon>Acari</taxon>
        <taxon>Parasitiformes</taxon>
        <taxon>Ixodida</taxon>
        <taxon>Ixodoidea</taxon>
        <taxon>Ixodidae</taxon>
        <taxon>Ixodinae</taxon>
        <taxon>Ixodes</taxon>
    </lineage>
</organism>
<name>A0A0K8RLM6_IXORI</name>
<accession>A0A0K8RLM6</accession>
<evidence type="ECO:0000313" key="1">
    <source>
        <dbReference type="EMBL" id="JAA71995.1"/>
    </source>
</evidence>
<proteinExistence type="evidence at transcript level"/>
<protein>
    <submittedName>
        <fullName evidence="1">Putative p32 protein</fullName>
    </submittedName>
</protein>
<sequence>MLLLSILILITKQNICIYVLHMNNLRSYVLKLVYFCLGVPRIVIGLRRLSLLFINPSKLHIVHLYIMELGSHNQALTLICTSCYTSSSNSISCLVCSSAFHVVNIPSTLTVNAVEN</sequence>
<dbReference type="AlphaFoldDB" id="A0A0K8RLM6"/>
<dbReference type="EMBL" id="GADI01001813">
    <property type="protein sequence ID" value="JAA71995.1"/>
    <property type="molecule type" value="mRNA"/>
</dbReference>
<reference evidence="1" key="1">
    <citation type="submission" date="2012-12" db="EMBL/GenBank/DDBJ databases">
        <title>Identification and characterization of a phenylalanine ammonia-lyase gene family in Isatis indigotica Fort.</title>
        <authorList>
            <person name="Liu Q."/>
            <person name="Chen J."/>
            <person name="Zhou X."/>
            <person name="Di P."/>
            <person name="Xiao Y."/>
            <person name="Xuan H."/>
            <person name="Zhang L."/>
            <person name="Chen W."/>
        </authorList>
    </citation>
    <scope>NUCLEOTIDE SEQUENCE</scope>
    <source>
        <tissue evidence="1">Salivary gland</tissue>
    </source>
</reference>